<keyword evidence="2" id="KW-0813">Transport</keyword>
<proteinExistence type="inferred from homology"/>
<dbReference type="GO" id="GO:0022857">
    <property type="term" value="F:transmembrane transporter activity"/>
    <property type="evidence" value="ECO:0007669"/>
    <property type="project" value="UniProtKB-ARBA"/>
</dbReference>
<evidence type="ECO:0000256" key="3">
    <source>
        <dbReference type="ARBA" id="ARBA00022741"/>
    </source>
</evidence>
<gene>
    <name evidence="7" type="ORF">H9865_04200</name>
</gene>
<dbReference type="Gene3D" id="3.40.50.300">
    <property type="entry name" value="P-loop containing nucleotide triphosphate hydrolases"/>
    <property type="match status" value="1"/>
</dbReference>
<dbReference type="GO" id="GO:0016887">
    <property type="term" value="F:ATP hydrolysis activity"/>
    <property type="evidence" value="ECO:0007669"/>
    <property type="project" value="InterPro"/>
</dbReference>
<reference evidence="7" key="1">
    <citation type="journal article" date="2021" name="PeerJ">
        <title>Extensive microbial diversity within the chicken gut microbiome revealed by metagenomics and culture.</title>
        <authorList>
            <person name="Gilroy R."/>
            <person name="Ravi A."/>
            <person name="Getino M."/>
            <person name="Pursley I."/>
            <person name="Horton D.L."/>
            <person name="Alikhan N.F."/>
            <person name="Baker D."/>
            <person name="Gharbi K."/>
            <person name="Hall N."/>
            <person name="Watson M."/>
            <person name="Adriaenssens E.M."/>
            <person name="Foster-Nyarko E."/>
            <person name="Jarju S."/>
            <person name="Secka A."/>
            <person name="Antonio M."/>
            <person name="Oren A."/>
            <person name="Chaudhuri R.R."/>
            <person name="La Ragione R."/>
            <person name="Hildebrand F."/>
            <person name="Pallen M.J."/>
        </authorList>
    </citation>
    <scope>NUCLEOTIDE SEQUENCE</scope>
    <source>
        <strain evidence="7">2239</strain>
    </source>
</reference>
<dbReference type="Pfam" id="PF00005">
    <property type="entry name" value="ABC_tran"/>
    <property type="match status" value="1"/>
</dbReference>
<dbReference type="SMART" id="SM00382">
    <property type="entry name" value="AAA"/>
    <property type="match status" value="1"/>
</dbReference>
<comment type="similarity">
    <text evidence="1">Belongs to the ABC transporter superfamily.</text>
</comment>
<evidence type="ECO:0000259" key="6">
    <source>
        <dbReference type="PROSITE" id="PS50893"/>
    </source>
</evidence>
<dbReference type="GO" id="GO:0098796">
    <property type="term" value="C:membrane protein complex"/>
    <property type="evidence" value="ECO:0007669"/>
    <property type="project" value="UniProtKB-ARBA"/>
</dbReference>
<reference evidence="7" key="2">
    <citation type="submission" date="2021-04" db="EMBL/GenBank/DDBJ databases">
        <authorList>
            <person name="Gilroy R."/>
        </authorList>
    </citation>
    <scope>NUCLEOTIDE SEQUENCE</scope>
    <source>
        <strain evidence="7">2239</strain>
    </source>
</reference>
<dbReference type="FunFam" id="3.40.50.300:FF:000032">
    <property type="entry name" value="Export ABC transporter ATP-binding protein"/>
    <property type="match status" value="1"/>
</dbReference>
<accession>A0A9D1V370</accession>
<dbReference type="PROSITE" id="PS00211">
    <property type="entry name" value="ABC_TRANSPORTER_1"/>
    <property type="match status" value="1"/>
</dbReference>
<dbReference type="InterPro" id="IPR027417">
    <property type="entry name" value="P-loop_NTPase"/>
</dbReference>
<dbReference type="SUPFAM" id="SSF52540">
    <property type="entry name" value="P-loop containing nucleoside triphosphate hydrolases"/>
    <property type="match status" value="1"/>
</dbReference>
<dbReference type="Proteomes" id="UP000824193">
    <property type="component" value="Unassembled WGS sequence"/>
</dbReference>
<dbReference type="InterPro" id="IPR003439">
    <property type="entry name" value="ABC_transporter-like_ATP-bd"/>
</dbReference>
<keyword evidence="4 7" id="KW-0067">ATP-binding</keyword>
<protein>
    <submittedName>
        <fullName evidence="7">ABC transporter ATP-binding protein</fullName>
    </submittedName>
</protein>
<dbReference type="AlphaFoldDB" id="A0A9D1V370"/>
<dbReference type="EMBL" id="DXFW01000012">
    <property type="protein sequence ID" value="HIX05297.1"/>
    <property type="molecule type" value="Genomic_DNA"/>
</dbReference>
<feature type="region of interest" description="Disordered" evidence="5">
    <location>
        <begin position="246"/>
        <end position="267"/>
    </location>
</feature>
<comment type="caution">
    <text evidence="7">The sequence shown here is derived from an EMBL/GenBank/DDBJ whole genome shotgun (WGS) entry which is preliminary data.</text>
</comment>
<evidence type="ECO:0000256" key="4">
    <source>
        <dbReference type="ARBA" id="ARBA00022840"/>
    </source>
</evidence>
<dbReference type="PANTHER" id="PTHR42798:SF7">
    <property type="entry name" value="ALPHA-D-RIBOSE 1-METHYLPHOSPHONATE 5-TRIPHOSPHATE SYNTHASE SUBUNIT PHNL"/>
    <property type="match status" value="1"/>
</dbReference>
<sequence length="267" mass="29565">MAPIICVEHLRKVYRVGKEKVIALDDVNLAIESGEICCIVGPSGSGKSTLLNQLAGLEKPTKGSVYIGKHEISAMNENQLAKFRQVHLGFIFQSYNLLPNLTAAENVALPLMFKGVPRKKRLEMAKAELKRMGLGKRANHKPTEMSGGQQQRVGIARAFVAKPKVIFADEPTGNLDSSTTRQVLYRMLTMAKENNITFVMVTHERDLADVADRVITIRDGKVESNILLDEQEKAEKQAQLFKDIIESKQEAPPEPQTTVPADSTIDE</sequence>
<dbReference type="CDD" id="cd03255">
    <property type="entry name" value="ABC_MJ0796_LolCDE_FtsE"/>
    <property type="match status" value="1"/>
</dbReference>
<feature type="domain" description="ABC transporter" evidence="6">
    <location>
        <begin position="8"/>
        <end position="244"/>
    </location>
</feature>
<dbReference type="GO" id="GO:0005524">
    <property type="term" value="F:ATP binding"/>
    <property type="evidence" value="ECO:0007669"/>
    <property type="project" value="UniProtKB-KW"/>
</dbReference>
<name>A0A9D1V370_9FIRM</name>
<evidence type="ECO:0000313" key="8">
    <source>
        <dbReference type="Proteomes" id="UP000824193"/>
    </source>
</evidence>
<evidence type="ECO:0000313" key="7">
    <source>
        <dbReference type="EMBL" id="HIX05297.1"/>
    </source>
</evidence>
<dbReference type="PANTHER" id="PTHR42798">
    <property type="entry name" value="LIPOPROTEIN-RELEASING SYSTEM ATP-BINDING PROTEIN LOLD"/>
    <property type="match status" value="1"/>
</dbReference>
<evidence type="ECO:0000256" key="5">
    <source>
        <dbReference type="SAM" id="MobiDB-lite"/>
    </source>
</evidence>
<keyword evidence="3" id="KW-0547">Nucleotide-binding</keyword>
<evidence type="ECO:0000256" key="2">
    <source>
        <dbReference type="ARBA" id="ARBA00022448"/>
    </source>
</evidence>
<organism evidence="7 8">
    <name type="scientific">Candidatus Allofournierella pullicola</name>
    <dbReference type="NCBI Taxonomy" id="2838596"/>
    <lineage>
        <taxon>Bacteria</taxon>
        <taxon>Bacillati</taxon>
        <taxon>Bacillota</taxon>
        <taxon>Clostridia</taxon>
        <taxon>Eubacteriales</taxon>
        <taxon>Oscillospiraceae</taxon>
        <taxon>Allofournierella</taxon>
    </lineage>
</organism>
<evidence type="ECO:0000256" key="1">
    <source>
        <dbReference type="ARBA" id="ARBA00005417"/>
    </source>
</evidence>
<dbReference type="InterPro" id="IPR003593">
    <property type="entry name" value="AAA+_ATPase"/>
</dbReference>
<dbReference type="PROSITE" id="PS50893">
    <property type="entry name" value="ABC_TRANSPORTER_2"/>
    <property type="match status" value="1"/>
</dbReference>
<dbReference type="InterPro" id="IPR017871">
    <property type="entry name" value="ABC_transporter-like_CS"/>
</dbReference>
<dbReference type="InterPro" id="IPR017911">
    <property type="entry name" value="MacB-like_ATP-bd"/>
</dbReference>